<feature type="compositionally biased region" description="Basic and acidic residues" evidence="1">
    <location>
        <begin position="816"/>
        <end position="830"/>
    </location>
</feature>
<accession>A0ABQ5K7Q3</accession>
<reference evidence="2" key="1">
    <citation type="submission" date="2022-03" db="EMBL/GenBank/DDBJ databases">
        <title>Draft genome sequence of Aduncisulcus paluster, a free-living microaerophilic Fornicata.</title>
        <authorList>
            <person name="Yuyama I."/>
            <person name="Kume K."/>
            <person name="Tamura T."/>
            <person name="Inagaki Y."/>
            <person name="Hashimoto T."/>
        </authorList>
    </citation>
    <scope>NUCLEOTIDE SEQUENCE</scope>
    <source>
        <strain evidence="2">NY0171</strain>
    </source>
</reference>
<evidence type="ECO:0000313" key="2">
    <source>
        <dbReference type="EMBL" id="GKT27987.1"/>
    </source>
</evidence>
<name>A0ABQ5K7Q3_9EUKA</name>
<keyword evidence="3" id="KW-1185">Reference proteome</keyword>
<evidence type="ECO:0000256" key="1">
    <source>
        <dbReference type="SAM" id="MobiDB-lite"/>
    </source>
</evidence>
<comment type="caution">
    <text evidence="2">The sequence shown here is derived from an EMBL/GenBank/DDBJ whole genome shotgun (WGS) entry which is preliminary data.</text>
</comment>
<organism evidence="2 3">
    <name type="scientific">Aduncisulcus paluster</name>
    <dbReference type="NCBI Taxonomy" id="2918883"/>
    <lineage>
        <taxon>Eukaryota</taxon>
        <taxon>Metamonada</taxon>
        <taxon>Carpediemonas-like organisms</taxon>
        <taxon>Aduncisulcus</taxon>
    </lineage>
</organism>
<gene>
    <name evidence="2" type="ORF">ADUPG1_000337</name>
</gene>
<dbReference type="EMBL" id="BQXS01000117">
    <property type="protein sequence ID" value="GKT27987.1"/>
    <property type="molecule type" value="Genomic_DNA"/>
</dbReference>
<feature type="region of interest" description="Disordered" evidence="1">
    <location>
        <begin position="805"/>
        <end position="839"/>
    </location>
</feature>
<proteinExistence type="predicted"/>
<protein>
    <submittedName>
        <fullName evidence="2">Uncharacterized protein</fullName>
    </submittedName>
</protein>
<sequence>MLKKVRQTDRELSDDELKGIIELAKSSTILQRLELYFKYKEQLYQILSSISSSDDLKIESARISLCFECLQSFIGPLGDKSSFSKNGINSSLKRIFERGEWDILDESLVLCVIETCKHLSSNPFTRDALLDLIQPHIVPWLDRYTSSQCIREWLLVLCNITLLEGDFKPCPHRCESLFSIFYPILSMIKSHFRNEKIIEVIHFLLLLSHFCCFSEDRSKKCYMHVYELLPEWIAEIKKSECSTGVVYWSKLLAMFSCVPSLLEQLSPKYDKDMQWSSDNGGIERYVSSFFENIRSQASQISSFEIDGIILQCIQCSSSSALSRQFHMYCLSLQGIFSHAVSIDDIRLDSTRLLLACRCLYHLMGDFETPLPLDDMDELYSTFIRDLIRIEKVLGDCISEWLFGICSRYAYMKDDEKRKEIYVTIEDSLSSIMDKGEHETVSDSLASKVVSTCLNISLCLDSIVLDPMVKLIKTKVIPWVYKYSHIFEDIIKLLNHLTICDSEQDKTHLKISHCSDIDHPAVVPSSKNSGFLTRCSDIFPLFKHLSAIIRARLRSRKGRNLENITYIIGLCANLCCNPTFVEPIHDQIEMFLEEWFDAFRSQWEEDSKKLDDERVPRQPFDLTQSDCQSGMASVENDLTNSIFSPPKHWTSEFSSPIMFHGSSLKKEDLMTPLVSNYDKLDVSVSTMSIHTQVQKGMFCWAKLVALLTSIPSLCEKLSPKYDSQMSWWVDNVDFIDGDGSGINWFQMFIDNVQEEERTQRVKKSLKFDVEQMISGILEKEQEKLREKERKMEETIEMEVQRRMKEIQETLEEEEEQKIEIGEKRKQKKDLSSHSSSCNCM</sequence>
<evidence type="ECO:0000313" key="3">
    <source>
        <dbReference type="Proteomes" id="UP001057375"/>
    </source>
</evidence>
<dbReference type="Proteomes" id="UP001057375">
    <property type="component" value="Unassembled WGS sequence"/>
</dbReference>